<sequence>MHTETLPLISIVIPAKNEGNNVRSTLVSLLQNKTRYPVEIIVVDDGSTDNCCHFLTTEQNTFPVKLITTQGIGAAPARNLGAEHAKGEYLIFCDAHLTFEPYWIDRLMELILNRTADAIAPAIGSINEPHKVGYGQTLDQRLGVVWNPHPQRPVPIAIIPGGCFVIPKSIFLDIGGFDRGFQVWGFEDIEISIKLWLFGNRCYVHPNVKILHLFRNLHPYTVTHTHVYYNMLRMAYSHFNEARIAACKKLILHTDANEIEREVLEYGAAAQRVRYYARRKYDDDWLFRQFRIPF</sequence>
<evidence type="ECO:0000259" key="4">
    <source>
        <dbReference type="Pfam" id="PF02709"/>
    </source>
</evidence>
<dbReference type="InterPro" id="IPR027791">
    <property type="entry name" value="Galactosyl_T_C"/>
</dbReference>
<keyword evidence="2" id="KW-1015">Disulfide bond</keyword>
<dbReference type="Gene3D" id="3.90.550.10">
    <property type="entry name" value="Spore Coat Polysaccharide Biosynthesis Protein SpsA, Chain A"/>
    <property type="match status" value="1"/>
</dbReference>
<dbReference type="AlphaFoldDB" id="A0A3M8BX69"/>
<accession>A0A3M8BX69</accession>
<dbReference type="EMBL" id="RHHR01000047">
    <property type="protein sequence ID" value="RNB68062.1"/>
    <property type="molecule type" value="Genomic_DNA"/>
</dbReference>
<evidence type="ECO:0000256" key="2">
    <source>
        <dbReference type="ARBA" id="ARBA00023157"/>
    </source>
</evidence>
<dbReference type="RefSeq" id="WP_122910983.1">
    <property type="nucleotide sequence ID" value="NZ_CBCSBE010000030.1"/>
</dbReference>
<evidence type="ECO:0000313" key="5">
    <source>
        <dbReference type="EMBL" id="RNB68062.1"/>
    </source>
</evidence>
<dbReference type="GO" id="GO:0006493">
    <property type="term" value="P:protein O-linked glycosylation"/>
    <property type="evidence" value="ECO:0007669"/>
    <property type="project" value="TreeGrafter"/>
</dbReference>
<reference evidence="5 6" key="1">
    <citation type="submission" date="2018-10" db="EMBL/GenBank/DDBJ databases">
        <title>Phylogenomics of Brevibacillus.</title>
        <authorList>
            <person name="Dunlap C."/>
        </authorList>
    </citation>
    <scope>NUCLEOTIDE SEQUENCE [LARGE SCALE GENOMIC DNA]</scope>
    <source>
        <strain evidence="5 6">JCM 12215</strain>
    </source>
</reference>
<keyword evidence="6" id="KW-1185">Reference proteome</keyword>
<evidence type="ECO:0000313" key="6">
    <source>
        <dbReference type="Proteomes" id="UP000282028"/>
    </source>
</evidence>
<dbReference type="SUPFAM" id="SSF53448">
    <property type="entry name" value="Nucleotide-diphospho-sugar transferases"/>
    <property type="match status" value="1"/>
</dbReference>
<gene>
    <name evidence="5" type="ORF">EDM52_21500</name>
</gene>
<feature type="domain" description="Glycosyltransferase 2-like" evidence="3">
    <location>
        <begin position="10"/>
        <end position="134"/>
    </location>
</feature>
<feature type="domain" description="Galactosyltransferase C-terminal" evidence="4">
    <location>
        <begin position="149"/>
        <end position="204"/>
    </location>
</feature>
<proteinExistence type="predicted"/>
<evidence type="ECO:0000256" key="1">
    <source>
        <dbReference type="ARBA" id="ARBA00022679"/>
    </source>
</evidence>
<comment type="caution">
    <text evidence="5">The sequence shown here is derived from an EMBL/GenBank/DDBJ whole genome shotgun (WGS) entry which is preliminary data.</text>
</comment>
<organism evidence="5 6">
    <name type="scientific">Brevibacillus invocatus</name>
    <dbReference type="NCBI Taxonomy" id="173959"/>
    <lineage>
        <taxon>Bacteria</taxon>
        <taxon>Bacillati</taxon>
        <taxon>Bacillota</taxon>
        <taxon>Bacilli</taxon>
        <taxon>Bacillales</taxon>
        <taxon>Paenibacillaceae</taxon>
        <taxon>Brevibacillus</taxon>
    </lineage>
</organism>
<dbReference type="InterPro" id="IPR001173">
    <property type="entry name" value="Glyco_trans_2-like"/>
</dbReference>
<protein>
    <submittedName>
        <fullName evidence="5">Glycosyltransferase</fullName>
    </submittedName>
</protein>
<dbReference type="Pfam" id="PF02709">
    <property type="entry name" value="Glyco_transf_7C"/>
    <property type="match status" value="1"/>
</dbReference>
<keyword evidence="1 5" id="KW-0808">Transferase</keyword>
<dbReference type="PANTHER" id="PTHR11675">
    <property type="entry name" value="N-ACETYLGALACTOSAMINYLTRANSFERASE"/>
    <property type="match status" value="1"/>
</dbReference>
<dbReference type="Pfam" id="PF00535">
    <property type="entry name" value="Glycos_transf_2"/>
    <property type="match status" value="1"/>
</dbReference>
<dbReference type="GO" id="GO:0004653">
    <property type="term" value="F:polypeptide N-acetylgalactosaminyltransferase activity"/>
    <property type="evidence" value="ECO:0007669"/>
    <property type="project" value="TreeGrafter"/>
</dbReference>
<evidence type="ECO:0000259" key="3">
    <source>
        <dbReference type="Pfam" id="PF00535"/>
    </source>
</evidence>
<dbReference type="Proteomes" id="UP000282028">
    <property type="component" value="Unassembled WGS sequence"/>
</dbReference>
<dbReference type="OrthoDB" id="396512at2"/>
<dbReference type="PANTHER" id="PTHR11675:SF126">
    <property type="entry name" value="RICIN B LECTIN DOMAIN-CONTAINING PROTEIN"/>
    <property type="match status" value="1"/>
</dbReference>
<dbReference type="InterPro" id="IPR029044">
    <property type="entry name" value="Nucleotide-diphossugar_trans"/>
</dbReference>
<name>A0A3M8BX69_9BACL</name>